<dbReference type="GO" id="GO:0008999">
    <property type="term" value="F:protein-N-terminal-alanine acetyltransferase activity"/>
    <property type="evidence" value="ECO:0007669"/>
    <property type="project" value="UniProtKB-EC"/>
</dbReference>
<evidence type="ECO:0000256" key="1">
    <source>
        <dbReference type="ARBA" id="ARBA00005395"/>
    </source>
</evidence>
<dbReference type="InterPro" id="IPR006464">
    <property type="entry name" value="AcTrfase_RimI/Ard1"/>
</dbReference>
<accession>A0A3R8JA86</accession>
<evidence type="ECO:0000256" key="2">
    <source>
        <dbReference type="ARBA" id="ARBA00022490"/>
    </source>
</evidence>
<dbReference type="RefSeq" id="WP_125070549.1">
    <property type="nucleotide sequence ID" value="NZ_QWZQ01000001.1"/>
</dbReference>
<feature type="domain" description="N-acetyltransferase" evidence="6">
    <location>
        <begin position="7"/>
        <end position="152"/>
    </location>
</feature>
<reference evidence="7 8" key="1">
    <citation type="submission" date="2018-08" db="EMBL/GenBank/DDBJ databases">
        <title>Genome Lactobacillus garii FI11369.</title>
        <authorList>
            <person name="Diaz M."/>
            <person name="Narbad A."/>
        </authorList>
    </citation>
    <scope>NUCLEOTIDE SEQUENCE [LARGE SCALE GENOMIC DNA]</scope>
    <source>
        <strain evidence="7 8">FI11369</strain>
    </source>
</reference>
<dbReference type="EC" id="2.3.1.266" evidence="5"/>
<dbReference type="PROSITE" id="PS51186">
    <property type="entry name" value="GNAT"/>
    <property type="match status" value="1"/>
</dbReference>
<comment type="catalytic activity">
    <reaction evidence="5">
        <text>N-terminal L-alanyl-[ribosomal protein bS18] + acetyl-CoA = N-terminal N(alpha)-acetyl-L-alanyl-[ribosomal protein bS18] + CoA + H(+)</text>
        <dbReference type="Rhea" id="RHEA:43756"/>
        <dbReference type="Rhea" id="RHEA-COMP:10676"/>
        <dbReference type="Rhea" id="RHEA-COMP:10677"/>
        <dbReference type="ChEBI" id="CHEBI:15378"/>
        <dbReference type="ChEBI" id="CHEBI:57287"/>
        <dbReference type="ChEBI" id="CHEBI:57288"/>
        <dbReference type="ChEBI" id="CHEBI:64718"/>
        <dbReference type="ChEBI" id="CHEBI:83683"/>
        <dbReference type="EC" id="2.3.1.266"/>
    </reaction>
</comment>
<keyword evidence="4" id="KW-0012">Acyltransferase</keyword>
<dbReference type="GO" id="GO:0005737">
    <property type="term" value="C:cytoplasm"/>
    <property type="evidence" value="ECO:0007669"/>
    <property type="project" value="UniProtKB-SubCell"/>
</dbReference>
<comment type="subcellular location">
    <subcellularLocation>
        <location evidence="5">Cytoplasm</location>
    </subcellularLocation>
</comment>
<evidence type="ECO:0000256" key="4">
    <source>
        <dbReference type="ARBA" id="ARBA00023315"/>
    </source>
</evidence>
<keyword evidence="3 7" id="KW-0808">Transferase</keyword>
<keyword evidence="2 5" id="KW-0963">Cytoplasm</keyword>
<sequence length="152" mass="16958">MTEGQLVSGTSGEPKQLAATCYQLAAVAYPNGAPWRQATFQADIEAPQTRYDLLLLGGHPVGFASWTVVLDQVELTNLAVHPDFRRQGLAEQLLNAGLTRLKISDQVFLEVRQSNVAAQRLYLKAGFGQIATRKRYYHDPTEDAWIMRKIID</sequence>
<comment type="function">
    <text evidence="5">Acetylates the N-terminal alanine of ribosomal protein bS18.</text>
</comment>
<dbReference type="PANTHER" id="PTHR43420">
    <property type="entry name" value="ACETYLTRANSFERASE"/>
    <property type="match status" value="1"/>
</dbReference>
<evidence type="ECO:0000313" key="7">
    <source>
        <dbReference type="EMBL" id="RRK11816.1"/>
    </source>
</evidence>
<comment type="similarity">
    <text evidence="1 5">Belongs to the acetyltransferase family. RimI subfamily.</text>
</comment>
<gene>
    <name evidence="7" type="primary">rimI</name>
    <name evidence="7" type="ORF">D1831_00305</name>
</gene>
<dbReference type="Gene3D" id="3.40.630.30">
    <property type="match status" value="1"/>
</dbReference>
<dbReference type="EMBL" id="QWZQ01000001">
    <property type="protein sequence ID" value="RRK11816.1"/>
    <property type="molecule type" value="Genomic_DNA"/>
</dbReference>
<proteinExistence type="inferred from homology"/>
<dbReference type="CDD" id="cd04301">
    <property type="entry name" value="NAT_SF"/>
    <property type="match status" value="1"/>
</dbReference>
<dbReference type="InterPro" id="IPR050680">
    <property type="entry name" value="YpeA/RimI_acetyltransf"/>
</dbReference>
<dbReference type="NCBIfam" id="TIGR01575">
    <property type="entry name" value="rimI"/>
    <property type="match status" value="1"/>
</dbReference>
<evidence type="ECO:0000313" key="8">
    <source>
        <dbReference type="Proteomes" id="UP000283633"/>
    </source>
</evidence>
<dbReference type="AlphaFoldDB" id="A0A3R8JA86"/>
<organism evidence="7 8">
    <name type="scientific">Lactiplantibacillus garii</name>
    <dbReference type="NCBI Taxonomy" id="2306423"/>
    <lineage>
        <taxon>Bacteria</taxon>
        <taxon>Bacillati</taxon>
        <taxon>Bacillota</taxon>
        <taxon>Bacilli</taxon>
        <taxon>Lactobacillales</taxon>
        <taxon>Lactobacillaceae</taxon>
        <taxon>Lactiplantibacillus</taxon>
    </lineage>
</organism>
<dbReference type="OrthoDB" id="9794566at2"/>
<dbReference type="InterPro" id="IPR016181">
    <property type="entry name" value="Acyl_CoA_acyltransferase"/>
</dbReference>
<evidence type="ECO:0000256" key="5">
    <source>
        <dbReference type="RuleBase" id="RU363094"/>
    </source>
</evidence>
<dbReference type="SUPFAM" id="SSF55729">
    <property type="entry name" value="Acyl-CoA N-acyltransferases (Nat)"/>
    <property type="match status" value="1"/>
</dbReference>
<evidence type="ECO:0000256" key="3">
    <source>
        <dbReference type="ARBA" id="ARBA00022679"/>
    </source>
</evidence>
<dbReference type="Pfam" id="PF00583">
    <property type="entry name" value="Acetyltransf_1"/>
    <property type="match status" value="1"/>
</dbReference>
<dbReference type="InterPro" id="IPR000182">
    <property type="entry name" value="GNAT_dom"/>
</dbReference>
<dbReference type="Proteomes" id="UP000283633">
    <property type="component" value="Unassembled WGS sequence"/>
</dbReference>
<evidence type="ECO:0000259" key="6">
    <source>
        <dbReference type="PROSITE" id="PS51186"/>
    </source>
</evidence>
<name>A0A3R8JA86_9LACO</name>
<protein>
    <recommendedName>
        <fullName evidence="5">[Ribosomal protein bS18]-alanine N-acetyltransferase</fullName>
        <ecNumber evidence="5">2.3.1.266</ecNumber>
    </recommendedName>
</protein>
<dbReference type="PANTHER" id="PTHR43420:SF12">
    <property type="entry name" value="N-ACETYLTRANSFERASE DOMAIN-CONTAINING PROTEIN"/>
    <property type="match status" value="1"/>
</dbReference>
<comment type="caution">
    <text evidence="7">The sequence shown here is derived from an EMBL/GenBank/DDBJ whole genome shotgun (WGS) entry which is preliminary data.</text>
</comment>
<keyword evidence="8" id="KW-1185">Reference proteome</keyword>